<evidence type="ECO:0000313" key="3">
    <source>
        <dbReference type="Proteomes" id="UP000232133"/>
    </source>
</evidence>
<sequence>MEWAQISDKNEKVKGTEHIYRDKTDKTILKKAPWKDYRLHITVLFLVIISEFIGPVEFNLTKDICVVIMPLLYAMVIGLALFLLKPVKWITKKQSKIAESAMLLFIGPLLAKLAVASGQSFHILLDVGPALVLQEFGNLGTVFLALPVALLLGFKKETIGMTNSIGRETNVAVVIDKFGFDSAETRGVLTVFIIGTVIGTLYISFLSCLCVSVLPLHPYAFAMATGVGSASMNAAALAPLLNAFPASMSTNIQAFAGFSNLISFCVGIYFCIFLAIPLAQKLYAWLEPKIGRETSVSHLEEEK</sequence>
<gene>
    <name evidence="2" type="ORF">BK798_01820</name>
</gene>
<dbReference type="AlphaFoldDB" id="A0A2H4U543"/>
<dbReference type="Pfam" id="PF11299">
    <property type="entry name" value="DUF3100"/>
    <property type="match status" value="1"/>
</dbReference>
<name>A0A2H4U543_METSM</name>
<keyword evidence="1" id="KW-0812">Transmembrane</keyword>
<accession>A0A2H4U543</accession>
<feature type="transmembrane region" description="Helical" evidence="1">
    <location>
        <begin position="254"/>
        <end position="276"/>
    </location>
</feature>
<reference evidence="2 3" key="1">
    <citation type="submission" date="2016-10" db="EMBL/GenBank/DDBJ databases">
        <authorList>
            <person name="Varghese N."/>
        </authorList>
    </citation>
    <scope>NUCLEOTIDE SEQUENCE [LARGE SCALE GENOMIC DNA]</scope>
    <source>
        <strain evidence="2 3">KB11</strain>
    </source>
</reference>
<protein>
    <recommendedName>
        <fullName evidence="4">DUF3100 domain-containing protein</fullName>
    </recommendedName>
</protein>
<keyword evidence="1" id="KW-0472">Membrane</keyword>
<evidence type="ECO:0008006" key="4">
    <source>
        <dbReference type="Google" id="ProtNLM"/>
    </source>
</evidence>
<organism evidence="2 3">
    <name type="scientific">Methanobrevibacter smithii</name>
    <dbReference type="NCBI Taxonomy" id="2173"/>
    <lineage>
        <taxon>Archaea</taxon>
        <taxon>Methanobacteriati</taxon>
        <taxon>Methanobacteriota</taxon>
        <taxon>Methanomada group</taxon>
        <taxon>Methanobacteria</taxon>
        <taxon>Methanobacteriales</taxon>
        <taxon>Methanobacteriaceae</taxon>
        <taxon>Methanobrevibacter</taxon>
    </lineage>
</organism>
<keyword evidence="1" id="KW-1133">Transmembrane helix</keyword>
<feature type="transmembrane region" description="Helical" evidence="1">
    <location>
        <begin position="64"/>
        <end position="84"/>
    </location>
</feature>
<evidence type="ECO:0000256" key="1">
    <source>
        <dbReference type="SAM" id="Phobius"/>
    </source>
</evidence>
<feature type="transmembrane region" description="Helical" evidence="1">
    <location>
        <begin position="220"/>
        <end position="242"/>
    </location>
</feature>
<feature type="transmembrane region" description="Helical" evidence="1">
    <location>
        <begin position="39"/>
        <end position="58"/>
    </location>
</feature>
<feature type="transmembrane region" description="Helical" evidence="1">
    <location>
        <begin position="187"/>
        <end position="214"/>
    </location>
</feature>
<dbReference type="GeneID" id="71694800"/>
<feature type="transmembrane region" description="Helical" evidence="1">
    <location>
        <begin position="96"/>
        <end position="116"/>
    </location>
</feature>
<dbReference type="Proteomes" id="UP000232133">
    <property type="component" value="Chromosome"/>
</dbReference>
<dbReference type="RefSeq" id="WP_022531691.1">
    <property type="nucleotide sequence ID" value="NZ_AP025586.1"/>
</dbReference>
<dbReference type="InterPro" id="IPR021450">
    <property type="entry name" value="DUF3100"/>
</dbReference>
<proteinExistence type="predicted"/>
<dbReference type="EMBL" id="CP017803">
    <property type="protein sequence ID" value="ATZ59237.1"/>
    <property type="molecule type" value="Genomic_DNA"/>
</dbReference>
<evidence type="ECO:0000313" key="2">
    <source>
        <dbReference type="EMBL" id="ATZ59237.1"/>
    </source>
</evidence>
<feature type="transmembrane region" description="Helical" evidence="1">
    <location>
        <begin position="136"/>
        <end position="154"/>
    </location>
</feature>